<evidence type="ECO:0000313" key="2">
    <source>
        <dbReference type="Proteomes" id="UP001305174"/>
    </source>
</evidence>
<evidence type="ECO:0000313" key="1">
    <source>
        <dbReference type="EMBL" id="WOZ57437.1"/>
    </source>
</evidence>
<sequence>MKIDDKAEMELLDQIEKESKLALERGLHNLQVAYDKELKKREKEARRNVH</sequence>
<accession>A0AAX4G6C7</accession>
<keyword evidence="2" id="KW-1185">Reference proteome</keyword>
<organism evidence="1 2">
    <name type="scientific">Pseudomonas phage vB_PseuGesM_254</name>
    <dbReference type="NCBI Taxonomy" id="3092638"/>
    <lineage>
        <taxon>Viruses</taxon>
        <taxon>Duplodnaviria</taxon>
        <taxon>Heunggongvirae</taxon>
        <taxon>Uroviricota</taxon>
        <taxon>Caudoviricetes</taxon>
        <taxon>Vandenendeviridae</taxon>
        <taxon>Chemalvirus</taxon>
        <taxon>Chemalvirus PseuGes254</taxon>
    </lineage>
</organism>
<name>A0AAX4G6C7_9CAUD</name>
<reference evidence="2" key="1">
    <citation type="submission" date="2024-05" db="EMBL/GenBank/DDBJ databases">
        <authorList>
            <person name="Tikunov A.Y."/>
            <person name="Morozova V.V."/>
            <person name="Kozlova Y.N."/>
            <person name="Tikunova N.V."/>
            <person name="Babkin I.V."/>
        </authorList>
    </citation>
    <scope>NUCLEOTIDE SEQUENCE [LARGE SCALE GENOMIC DNA]</scope>
</reference>
<proteinExistence type="predicted"/>
<dbReference type="Proteomes" id="UP001305174">
    <property type="component" value="Segment"/>
</dbReference>
<protein>
    <submittedName>
        <fullName evidence="1">Uncharacterized protein</fullName>
    </submittedName>
</protein>
<dbReference type="EMBL" id="OR575930">
    <property type="protein sequence ID" value="WOZ57437.1"/>
    <property type="molecule type" value="Genomic_DNA"/>
</dbReference>